<feature type="domain" description="Isopenicillin N synthase-like Fe(2+) 2OG dioxygenase" evidence="3">
    <location>
        <begin position="169"/>
        <end position="262"/>
    </location>
</feature>
<dbReference type="Pfam" id="PF14226">
    <property type="entry name" value="DIOX_N"/>
    <property type="match status" value="1"/>
</dbReference>
<dbReference type="GO" id="GO:0046872">
    <property type="term" value="F:metal ion binding"/>
    <property type="evidence" value="ECO:0007669"/>
    <property type="project" value="UniProtKB-KW"/>
</dbReference>
<dbReference type="InterPro" id="IPR027443">
    <property type="entry name" value="IPNS-like_sf"/>
</dbReference>
<proteinExistence type="predicted"/>
<dbReference type="SUPFAM" id="SSF51197">
    <property type="entry name" value="Clavaminate synthase-like"/>
    <property type="match status" value="1"/>
</dbReference>
<evidence type="ECO:0008006" key="7">
    <source>
        <dbReference type="Google" id="ProtNLM"/>
    </source>
</evidence>
<dbReference type="GO" id="GO:0016706">
    <property type="term" value="F:2-oxoglutarate-dependent dioxygenase activity"/>
    <property type="evidence" value="ECO:0007669"/>
    <property type="project" value="UniProtKB-ARBA"/>
</dbReference>
<dbReference type="EMBL" id="KQ993005">
    <property type="protein sequence ID" value="KZV49602.1"/>
    <property type="molecule type" value="Genomic_DNA"/>
</dbReference>
<evidence type="ECO:0000313" key="6">
    <source>
        <dbReference type="Proteomes" id="UP000250235"/>
    </source>
</evidence>
<evidence type="ECO:0000259" key="3">
    <source>
        <dbReference type="Pfam" id="PF03171"/>
    </source>
</evidence>
<keyword evidence="6" id="KW-1185">Reference proteome</keyword>
<dbReference type="PANTHER" id="PTHR47990">
    <property type="entry name" value="2-OXOGLUTARATE (2OG) AND FE(II)-DEPENDENT OXYGENASE SUPERFAMILY PROTEIN-RELATED"/>
    <property type="match status" value="1"/>
</dbReference>
<evidence type="ECO:0000313" key="5">
    <source>
        <dbReference type="EMBL" id="KZV49602.1"/>
    </source>
</evidence>
<evidence type="ECO:0000256" key="2">
    <source>
        <dbReference type="ARBA" id="ARBA00023004"/>
    </source>
</evidence>
<sequence>MGSETIKLPMINFPDLEQETSSIPTWESLKNQVFFALQEFGGFEATFDQIPRNLRSSVIEGTSEFFKVPFRNKLRYKPRNPYHGYNFGHNSFAPLYESFGIDDPLVSGCIDSFANLMWSQGNAGFSESIQSFLAKLSGFDQIVRKMVLESLGLQKYIDEHIDSTDYLVKLQKYDPPESGETELALSSHTDTNILTILYQDEVVGMEVMTKDGQWIPAQSSRDSFVVITGACFQAWTNGRLHSPEHRVMMTGNATLYSLSLFSVPKEGYMIKTPEEMVDEEHPLLFKPFEYGKYVQFYNSLQGADPRYL</sequence>
<dbReference type="Pfam" id="PF03171">
    <property type="entry name" value="2OG-FeII_Oxy"/>
    <property type="match status" value="1"/>
</dbReference>
<name>A0A2Z7CRB8_9LAMI</name>
<dbReference type="PRINTS" id="PR00682">
    <property type="entry name" value="IPNSYNTHASE"/>
</dbReference>
<reference evidence="5 6" key="1">
    <citation type="journal article" date="2015" name="Proc. Natl. Acad. Sci. U.S.A.">
        <title>The resurrection genome of Boea hygrometrica: A blueprint for survival of dehydration.</title>
        <authorList>
            <person name="Xiao L."/>
            <person name="Yang G."/>
            <person name="Zhang L."/>
            <person name="Yang X."/>
            <person name="Zhao S."/>
            <person name="Ji Z."/>
            <person name="Zhou Q."/>
            <person name="Hu M."/>
            <person name="Wang Y."/>
            <person name="Chen M."/>
            <person name="Xu Y."/>
            <person name="Jin H."/>
            <person name="Xiao X."/>
            <person name="Hu G."/>
            <person name="Bao F."/>
            <person name="Hu Y."/>
            <person name="Wan P."/>
            <person name="Li L."/>
            <person name="Deng X."/>
            <person name="Kuang T."/>
            <person name="Xiang C."/>
            <person name="Zhu J.K."/>
            <person name="Oliver M.J."/>
            <person name="He Y."/>
        </authorList>
    </citation>
    <scope>NUCLEOTIDE SEQUENCE [LARGE SCALE GENOMIC DNA]</scope>
    <source>
        <strain evidence="6">cv. XS01</strain>
    </source>
</reference>
<dbReference type="InterPro" id="IPR026992">
    <property type="entry name" value="DIOX_N"/>
</dbReference>
<organism evidence="5 6">
    <name type="scientific">Dorcoceras hygrometricum</name>
    <dbReference type="NCBI Taxonomy" id="472368"/>
    <lineage>
        <taxon>Eukaryota</taxon>
        <taxon>Viridiplantae</taxon>
        <taxon>Streptophyta</taxon>
        <taxon>Embryophyta</taxon>
        <taxon>Tracheophyta</taxon>
        <taxon>Spermatophyta</taxon>
        <taxon>Magnoliopsida</taxon>
        <taxon>eudicotyledons</taxon>
        <taxon>Gunneridae</taxon>
        <taxon>Pentapetalae</taxon>
        <taxon>asterids</taxon>
        <taxon>lamiids</taxon>
        <taxon>Lamiales</taxon>
        <taxon>Gesneriaceae</taxon>
        <taxon>Didymocarpoideae</taxon>
        <taxon>Trichosporeae</taxon>
        <taxon>Loxocarpinae</taxon>
        <taxon>Dorcoceras</taxon>
    </lineage>
</organism>
<accession>A0A2Z7CRB8</accession>
<evidence type="ECO:0000256" key="1">
    <source>
        <dbReference type="ARBA" id="ARBA00022723"/>
    </source>
</evidence>
<keyword evidence="2" id="KW-0408">Iron</keyword>
<dbReference type="OrthoDB" id="288590at2759"/>
<dbReference type="AlphaFoldDB" id="A0A2Z7CRB8"/>
<evidence type="ECO:0000259" key="4">
    <source>
        <dbReference type="Pfam" id="PF14226"/>
    </source>
</evidence>
<keyword evidence="1" id="KW-0479">Metal-binding</keyword>
<dbReference type="Gene3D" id="2.60.120.330">
    <property type="entry name" value="B-lactam Antibiotic, Isopenicillin N Synthase, Chain"/>
    <property type="match status" value="1"/>
</dbReference>
<dbReference type="Proteomes" id="UP000250235">
    <property type="component" value="Unassembled WGS sequence"/>
</dbReference>
<dbReference type="InterPro" id="IPR044861">
    <property type="entry name" value="IPNS-like_FE2OG_OXY"/>
</dbReference>
<protein>
    <recommendedName>
        <fullName evidence="7">Fe2OG dioxygenase domain-containing protein</fullName>
    </recommendedName>
</protein>
<dbReference type="InterPro" id="IPR050231">
    <property type="entry name" value="Iron_ascorbate_oxido_reductase"/>
</dbReference>
<gene>
    <name evidence="5" type="ORF">F511_28203</name>
</gene>
<feature type="domain" description="Non-haem dioxygenase N-terminal" evidence="4">
    <location>
        <begin position="8"/>
        <end position="86"/>
    </location>
</feature>